<dbReference type="STRING" id="1045775.SAMN05216378_1291"/>
<dbReference type="PANTHER" id="PTHR43975:SF2">
    <property type="entry name" value="EG:BACR7A4.14 PROTEIN-RELATED"/>
    <property type="match status" value="1"/>
</dbReference>
<gene>
    <name evidence="4" type="ORF">SAMN05216378_1291</name>
</gene>
<dbReference type="Gene3D" id="3.40.50.720">
    <property type="entry name" value="NAD(P)-binding Rossmann-like Domain"/>
    <property type="match status" value="1"/>
</dbReference>
<name>A0A1I1V5Y2_9BACL</name>
<dbReference type="CDD" id="cd05233">
    <property type="entry name" value="SDR_c"/>
    <property type="match status" value="1"/>
</dbReference>
<dbReference type="OrthoDB" id="9803333at2"/>
<keyword evidence="2" id="KW-0560">Oxidoreductase</keyword>
<dbReference type="NCBIfam" id="NF005559">
    <property type="entry name" value="PRK07231.1"/>
    <property type="match status" value="1"/>
</dbReference>
<evidence type="ECO:0000313" key="5">
    <source>
        <dbReference type="Proteomes" id="UP000198855"/>
    </source>
</evidence>
<proteinExistence type="inferred from homology"/>
<evidence type="ECO:0000256" key="1">
    <source>
        <dbReference type="ARBA" id="ARBA00006484"/>
    </source>
</evidence>
<dbReference type="RefSeq" id="WP_091182273.1">
    <property type="nucleotide sequence ID" value="NZ_FOMT01000001.1"/>
</dbReference>
<dbReference type="Proteomes" id="UP000198855">
    <property type="component" value="Unassembled WGS sequence"/>
</dbReference>
<dbReference type="PRINTS" id="PR00081">
    <property type="entry name" value="GDHRDH"/>
</dbReference>
<comment type="similarity">
    <text evidence="1">Belongs to the short-chain dehydrogenases/reductases (SDR) family.</text>
</comment>
<sequence>MLNNKVVIITGGGSGIGFAAAQMFAAKGAHVLITGRRKEVLEEITASHPQIKGFVADASNPESAALTVAAAIKRWGRLDILVNNAGAGVIMPLEQVNAQSISDVFAVNVTGPTLLASAAIPHLEKTKGLIINMSSTFGSKAGANLSLYGSSKAAMEYMTRAWALELAPKGIRVNAIASGPVETPFLRDRMGLTEEQIEAVKEHERQSIPLGRRGEPKDVAAWIVNLANPDMSWVTGQVIGVDGGLVIT</sequence>
<protein>
    <submittedName>
        <fullName evidence="4">NAD(P)-dependent dehydrogenase, short-chain alcohol dehydrogenase family</fullName>
    </submittedName>
</protein>
<dbReference type="InterPro" id="IPR036291">
    <property type="entry name" value="NAD(P)-bd_dom_sf"/>
</dbReference>
<dbReference type="SUPFAM" id="SSF51735">
    <property type="entry name" value="NAD(P)-binding Rossmann-fold domains"/>
    <property type="match status" value="1"/>
</dbReference>
<dbReference type="SMART" id="SM00822">
    <property type="entry name" value="PKS_KR"/>
    <property type="match status" value="1"/>
</dbReference>
<dbReference type="AlphaFoldDB" id="A0A1I1V5Y2"/>
<dbReference type="EMBL" id="FOMT01000001">
    <property type="protein sequence ID" value="SFD75730.1"/>
    <property type="molecule type" value="Genomic_DNA"/>
</dbReference>
<evidence type="ECO:0000313" key="4">
    <source>
        <dbReference type="EMBL" id="SFD75730.1"/>
    </source>
</evidence>
<dbReference type="InterPro" id="IPR057326">
    <property type="entry name" value="KR_dom"/>
</dbReference>
<dbReference type="PANTHER" id="PTHR43975">
    <property type="entry name" value="ZGC:101858"/>
    <property type="match status" value="1"/>
</dbReference>
<dbReference type="PRINTS" id="PR00080">
    <property type="entry name" value="SDRFAMILY"/>
</dbReference>
<evidence type="ECO:0000256" key="2">
    <source>
        <dbReference type="ARBA" id="ARBA00023002"/>
    </source>
</evidence>
<dbReference type="FunFam" id="3.40.50.720:FF:000084">
    <property type="entry name" value="Short-chain dehydrogenase reductase"/>
    <property type="match status" value="1"/>
</dbReference>
<dbReference type="Pfam" id="PF13561">
    <property type="entry name" value="adh_short_C2"/>
    <property type="match status" value="1"/>
</dbReference>
<accession>A0A1I1V5Y2</accession>
<dbReference type="InterPro" id="IPR020904">
    <property type="entry name" value="Sc_DH/Rdtase_CS"/>
</dbReference>
<organism evidence="4 5">
    <name type="scientific">Paenibacillus catalpae</name>
    <dbReference type="NCBI Taxonomy" id="1045775"/>
    <lineage>
        <taxon>Bacteria</taxon>
        <taxon>Bacillati</taxon>
        <taxon>Bacillota</taxon>
        <taxon>Bacilli</taxon>
        <taxon>Bacillales</taxon>
        <taxon>Paenibacillaceae</taxon>
        <taxon>Paenibacillus</taxon>
    </lineage>
</organism>
<dbReference type="InterPro" id="IPR002347">
    <property type="entry name" value="SDR_fam"/>
</dbReference>
<feature type="domain" description="Ketoreductase" evidence="3">
    <location>
        <begin position="5"/>
        <end position="179"/>
    </location>
</feature>
<dbReference type="GO" id="GO:0016491">
    <property type="term" value="F:oxidoreductase activity"/>
    <property type="evidence" value="ECO:0007669"/>
    <property type="project" value="UniProtKB-KW"/>
</dbReference>
<reference evidence="5" key="1">
    <citation type="submission" date="2016-10" db="EMBL/GenBank/DDBJ databases">
        <authorList>
            <person name="Varghese N."/>
            <person name="Submissions S."/>
        </authorList>
    </citation>
    <scope>NUCLEOTIDE SEQUENCE [LARGE SCALE GENOMIC DNA]</scope>
    <source>
        <strain evidence="5">CGMCC 1.10784</strain>
    </source>
</reference>
<dbReference type="PROSITE" id="PS00061">
    <property type="entry name" value="ADH_SHORT"/>
    <property type="match status" value="1"/>
</dbReference>
<evidence type="ECO:0000259" key="3">
    <source>
        <dbReference type="SMART" id="SM00822"/>
    </source>
</evidence>
<dbReference type="GO" id="GO:0008206">
    <property type="term" value="P:bile acid metabolic process"/>
    <property type="evidence" value="ECO:0007669"/>
    <property type="project" value="UniProtKB-ARBA"/>
</dbReference>
<keyword evidence="5" id="KW-1185">Reference proteome</keyword>